<dbReference type="Proteomes" id="UP001595848">
    <property type="component" value="Unassembled WGS sequence"/>
</dbReference>
<dbReference type="PANTHER" id="PTHR11496:SF102">
    <property type="entry name" value="ALCOHOL DEHYDROGENASE 4"/>
    <property type="match status" value="1"/>
</dbReference>
<dbReference type="InterPro" id="IPR056798">
    <property type="entry name" value="ADH_Fe_C"/>
</dbReference>
<evidence type="ECO:0000256" key="2">
    <source>
        <dbReference type="ARBA" id="ARBA00023002"/>
    </source>
</evidence>
<evidence type="ECO:0000259" key="3">
    <source>
        <dbReference type="Pfam" id="PF00465"/>
    </source>
</evidence>
<dbReference type="Pfam" id="PF25137">
    <property type="entry name" value="ADH_Fe_C"/>
    <property type="match status" value="1"/>
</dbReference>
<keyword evidence="2" id="KW-0560">Oxidoreductase</keyword>
<dbReference type="InterPro" id="IPR039697">
    <property type="entry name" value="Alcohol_dehydrogenase_Fe"/>
</dbReference>
<accession>A0ABV8P2P7</accession>
<name>A0ABV8P2P7_9BURK</name>
<evidence type="ECO:0000259" key="4">
    <source>
        <dbReference type="Pfam" id="PF25137"/>
    </source>
</evidence>
<protein>
    <submittedName>
        <fullName evidence="5">Iron-containing alcohol dehydrogenase family protein</fullName>
    </submittedName>
</protein>
<evidence type="ECO:0000313" key="5">
    <source>
        <dbReference type="EMBL" id="MFC4202102.1"/>
    </source>
</evidence>
<feature type="domain" description="Fe-containing alcohol dehydrogenase-like C-terminal" evidence="4">
    <location>
        <begin position="209"/>
        <end position="396"/>
    </location>
</feature>
<comment type="similarity">
    <text evidence="1">Belongs to the iron-containing alcohol dehydrogenase family.</text>
</comment>
<dbReference type="EMBL" id="JBHSBV010000005">
    <property type="protein sequence ID" value="MFC4202102.1"/>
    <property type="molecule type" value="Genomic_DNA"/>
</dbReference>
<sequence length="396" mass="41288">MQEPHTATEPPRLPPQFVQRYSASRLVMGSNAIASLRSELAEAGILRPMVLAGARTRRSDMYARVEQSLEGVAWVDTRPVPAHSNVELVEDLTRQALEAGVDGFVAVGGGSAADTAKAIAIVMAEGGPLARHAVRFTPPSTLVAPALRKPKLPIVSIPGTASGAEVTASLGVRDASGAKLLFSDPAVAARVVLLDPSANLCVPAALMCSTGMNALAHCIEGLYSRERVPLAETYALEALARLAYAVPAVRQRPDDEQARGQLLYAAHLAGLVLVYARTCVHHALCHVIGSVTGAPHGEANAVMLPHCVAFNAAAAAGPLARAAAALGLEDGPQSLVDALCALQVSAGVPMRLRDIGVAEHDLDRIAAKGMGERGLYYNPRQVAGADELRGILEAAY</sequence>
<evidence type="ECO:0000256" key="1">
    <source>
        <dbReference type="ARBA" id="ARBA00007358"/>
    </source>
</evidence>
<dbReference type="RefSeq" id="WP_217966302.1">
    <property type="nucleotide sequence ID" value="NZ_JAHTBN010000012.1"/>
</dbReference>
<dbReference type="CDD" id="cd08551">
    <property type="entry name" value="Fe-ADH"/>
    <property type="match status" value="1"/>
</dbReference>
<gene>
    <name evidence="5" type="ORF">ACFOY1_14175</name>
</gene>
<evidence type="ECO:0000313" key="6">
    <source>
        <dbReference type="Proteomes" id="UP001595848"/>
    </source>
</evidence>
<comment type="caution">
    <text evidence="5">The sequence shown here is derived from an EMBL/GenBank/DDBJ whole genome shotgun (WGS) entry which is preliminary data.</text>
</comment>
<proteinExistence type="inferred from homology"/>
<dbReference type="InterPro" id="IPR001670">
    <property type="entry name" value="ADH_Fe/GldA"/>
</dbReference>
<dbReference type="Pfam" id="PF00465">
    <property type="entry name" value="Fe-ADH"/>
    <property type="match status" value="1"/>
</dbReference>
<keyword evidence="6" id="KW-1185">Reference proteome</keyword>
<feature type="domain" description="Alcohol dehydrogenase iron-type/glycerol dehydrogenase GldA" evidence="3">
    <location>
        <begin position="24"/>
        <end position="196"/>
    </location>
</feature>
<organism evidence="5 6">
    <name type="scientific">Candidimonas humi</name>
    <dbReference type="NCBI Taxonomy" id="683355"/>
    <lineage>
        <taxon>Bacteria</taxon>
        <taxon>Pseudomonadati</taxon>
        <taxon>Pseudomonadota</taxon>
        <taxon>Betaproteobacteria</taxon>
        <taxon>Burkholderiales</taxon>
        <taxon>Alcaligenaceae</taxon>
        <taxon>Candidimonas</taxon>
    </lineage>
</organism>
<reference evidence="6" key="1">
    <citation type="journal article" date="2019" name="Int. J. Syst. Evol. Microbiol.">
        <title>The Global Catalogue of Microorganisms (GCM) 10K type strain sequencing project: providing services to taxonomists for standard genome sequencing and annotation.</title>
        <authorList>
            <consortium name="The Broad Institute Genomics Platform"/>
            <consortium name="The Broad Institute Genome Sequencing Center for Infectious Disease"/>
            <person name="Wu L."/>
            <person name="Ma J."/>
        </authorList>
    </citation>
    <scope>NUCLEOTIDE SEQUENCE [LARGE SCALE GENOMIC DNA]</scope>
    <source>
        <strain evidence="6">LMG 24813</strain>
    </source>
</reference>
<dbReference type="PANTHER" id="PTHR11496">
    <property type="entry name" value="ALCOHOL DEHYDROGENASE"/>
    <property type="match status" value="1"/>
</dbReference>